<dbReference type="GO" id="GO:0004222">
    <property type="term" value="F:metalloendopeptidase activity"/>
    <property type="evidence" value="ECO:0007669"/>
    <property type="project" value="InterPro"/>
</dbReference>
<evidence type="ECO:0000256" key="2">
    <source>
        <dbReference type="SAM" id="SignalP"/>
    </source>
</evidence>
<keyword evidence="2" id="KW-0732">Signal</keyword>
<dbReference type="InterPro" id="IPR000718">
    <property type="entry name" value="Peptidase_M13"/>
</dbReference>
<comment type="similarity">
    <text evidence="1">Belongs to the peptidase M13 family.</text>
</comment>
<dbReference type="InterPro" id="IPR008753">
    <property type="entry name" value="Peptidase_M13_N"/>
</dbReference>
<dbReference type="AlphaFoldDB" id="A0A914LZ70"/>
<dbReference type="Pfam" id="PF05649">
    <property type="entry name" value="Peptidase_M13_N"/>
    <property type="match status" value="1"/>
</dbReference>
<dbReference type="SUPFAM" id="SSF55486">
    <property type="entry name" value="Metalloproteases ('zincins'), catalytic domain"/>
    <property type="match status" value="1"/>
</dbReference>
<keyword evidence="4" id="KW-1185">Reference proteome</keyword>
<accession>A0A914LZ70</accession>
<feature type="signal peptide" evidence="2">
    <location>
        <begin position="1"/>
        <end position="17"/>
    </location>
</feature>
<reference evidence="5" key="1">
    <citation type="submission" date="2022-11" db="UniProtKB">
        <authorList>
            <consortium name="WormBaseParasite"/>
        </authorList>
    </citation>
    <scope>IDENTIFICATION</scope>
</reference>
<organism evidence="4 5">
    <name type="scientific">Meloidogyne incognita</name>
    <name type="common">Southern root-knot nematode worm</name>
    <name type="synonym">Oxyuris incognita</name>
    <dbReference type="NCBI Taxonomy" id="6306"/>
    <lineage>
        <taxon>Eukaryota</taxon>
        <taxon>Metazoa</taxon>
        <taxon>Ecdysozoa</taxon>
        <taxon>Nematoda</taxon>
        <taxon>Chromadorea</taxon>
        <taxon>Rhabditida</taxon>
        <taxon>Tylenchina</taxon>
        <taxon>Tylenchomorpha</taxon>
        <taxon>Tylenchoidea</taxon>
        <taxon>Meloidogynidae</taxon>
        <taxon>Meloidogyninae</taxon>
        <taxon>Meloidogyne</taxon>
        <taxon>Meloidogyne incognita group</taxon>
    </lineage>
</organism>
<dbReference type="InterPro" id="IPR042089">
    <property type="entry name" value="Peptidase_M13_dom_2"/>
</dbReference>
<proteinExistence type="inferred from homology"/>
<dbReference type="PANTHER" id="PTHR11733:SF240">
    <property type="entry name" value="GH14155P-RELATED"/>
    <property type="match status" value="1"/>
</dbReference>
<dbReference type="InterPro" id="IPR024079">
    <property type="entry name" value="MetalloPept_cat_dom_sf"/>
</dbReference>
<feature type="chain" id="PRO_5036673888" evidence="2">
    <location>
        <begin position="18"/>
        <end position="229"/>
    </location>
</feature>
<dbReference type="Gene3D" id="3.40.390.10">
    <property type="entry name" value="Collagenase (Catalytic Domain)"/>
    <property type="match status" value="1"/>
</dbReference>
<dbReference type="Gene3D" id="1.10.1380.10">
    <property type="entry name" value="Neutral endopeptidase , domain2"/>
    <property type="match status" value="1"/>
</dbReference>
<evidence type="ECO:0000259" key="3">
    <source>
        <dbReference type="Pfam" id="PF05649"/>
    </source>
</evidence>
<evidence type="ECO:0000256" key="1">
    <source>
        <dbReference type="ARBA" id="ARBA00007357"/>
    </source>
</evidence>
<protein>
    <submittedName>
        <fullName evidence="5">Peptidase M13 N-terminal domain-containing protein</fullName>
    </submittedName>
</protein>
<evidence type="ECO:0000313" key="4">
    <source>
        <dbReference type="Proteomes" id="UP000887563"/>
    </source>
</evidence>
<evidence type="ECO:0000313" key="5">
    <source>
        <dbReference type="WBParaSite" id="Minc3s01070g20421"/>
    </source>
</evidence>
<sequence length="229" mass="27102">MSIFNLFLLNNLWGCTSLNCSLNTLLDPCDDFYDYVCYGFVKNTSNLPEGYTRKSQFNILWEKSDKEIIDLLNNKELRKEKIVDNSLFKQMFQFYDSCLNNQSREEIKSQPLLEFIEKIIGGSGAVGRLRKLETEWILKAFPFVPFFDIETTWDVRKESLEKSMFMLQPKSPFSFPNNLWKDNERINFENKLKKILRYLIDDSLEIYKKLPAFMESGLNEEEINCIKNI</sequence>
<dbReference type="GO" id="GO:0016485">
    <property type="term" value="P:protein processing"/>
    <property type="evidence" value="ECO:0007669"/>
    <property type="project" value="TreeGrafter"/>
</dbReference>
<dbReference type="GO" id="GO:0005886">
    <property type="term" value="C:plasma membrane"/>
    <property type="evidence" value="ECO:0007669"/>
    <property type="project" value="TreeGrafter"/>
</dbReference>
<dbReference type="PANTHER" id="PTHR11733">
    <property type="entry name" value="ZINC METALLOPROTEASE FAMILY M13 NEPRILYSIN-RELATED"/>
    <property type="match status" value="1"/>
</dbReference>
<name>A0A914LZ70_MELIC</name>
<dbReference type="Proteomes" id="UP000887563">
    <property type="component" value="Unplaced"/>
</dbReference>
<feature type="domain" description="Peptidase M13 N-terminal" evidence="3">
    <location>
        <begin position="28"/>
        <end position="198"/>
    </location>
</feature>
<dbReference type="WBParaSite" id="Minc3s01070g20421">
    <property type="protein sequence ID" value="Minc3s01070g20421"/>
    <property type="gene ID" value="Minc3s01070g20421"/>
</dbReference>